<gene>
    <name evidence="3" type="ORF">ETSY1_04925</name>
</gene>
<keyword evidence="2" id="KW-0732">Signal</keyword>
<comment type="caution">
    <text evidence="3">The sequence shown here is derived from an EMBL/GenBank/DDBJ whole genome shotgun (WGS) entry which is preliminary data.</text>
</comment>
<accession>W4LVZ4</accession>
<dbReference type="InterPro" id="IPR006626">
    <property type="entry name" value="PbH1"/>
</dbReference>
<proteinExistence type="predicted"/>
<keyword evidence="4" id="KW-1185">Reference proteome</keyword>
<name>W4LVZ4_ENTF1</name>
<feature type="compositionally biased region" description="Low complexity" evidence="1">
    <location>
        <begin position="1123"/>
        <end position="1132"/>
    </location>
</feature>
<feature type="signal peptide" evidence="2">
    <location>
        <begin position="1"/>
        <end position="26"/>
    </location>
</feature>
<feature type="compositionally biased region" description="Polar residues" evidence="1">
    <location>
        <begin position="1224"/>
        <end position="1242"/>
    </location>
</feature>
<dbReference type="SMART" id="SM00710">
    <property type="entry name" value="PbH1"/>
    <property type="match status" value="10"/>
</dbReference>
<evidence type="ECO:0008006" key="5">
    <source>
        <dbReference type="Google" id="ProtNLM"/>
    </source>
</evidence>
<dbReference type="Proteomes" id="UP000019141">
    <property type="component" value="Unassembled WGS sequence"/>
</dbReference>
<feature type="region of interest" description="Disordered" evidence="1">
    <location>
        <begin position="1434"/>
        <end position="1453"/>
    </location>
</feature>
<feature type="region of interest" description="Disordered" evidence="1">
    <location>
        <begin position="1222"/>
        <end position="1242"/>
    </location>
</feature>
<evidence type="ECO:0000256" key="2">
    <source>
        <dbReference type="SAM" id="SignalP"/>
    </source>
</evidence>
<dbReference type="HOGENOM" id="CLU_249794_0_0_7"/>
<protein>
    <recommendedName>
        <fullName evidence="5">Right handed beta helix domain-containing protein</fullName>
    </recommendedName>
</protein>
<reference evidence="3 4" key="1">
    <citation type="journal article" date="2014" name="Nature">
        <title>An environmental bacterial taxon with a large and distinct metabolic repertoire.</title>
        <authorList>
            <person name="Wilson M.C."/>
            <person name="Mori T."/>
            <person name="Ruckert C."/>
            <person name="Uria A.R."/>
            <person name="Helf M.J."/>
            <person name="Takada K."/>
            <person name="Gernert C."/>
            <person name="Steffens U.A."/>
            <person name="Heycke N."/>
            <person name="Schmitt S."/>
            <person name="Rinke C."/>
            <person name="Helfrich E.J."/>
            <person name="Brachmann A.O."/>
            <person name="Gurgui C."/>
            <person name="Wakimoto T."/>
            <person name="Kracht M."/>
            <person name="Crusemann M."/>
            <person name="Hentschel U."/>
            <person name="Abe I."/>
            <person name="Matsunaga S."/>
            <person name="Kalinowski J."/>
            <person name="Takeyama H."/>
            <person name="Piel J."/>
        </authorList>
    </citation>
    <scope>NUCLEOTIDE SEQUENCE [LARGE SCALE GENOMIC DNA]</scope>
    <source>
        <strain evidence="4">TSY1</strain>
    </source>
</reference>
<feature type="region of interest" description="Disordered" evidence="1">
    <location>
        <begin position="1117"/>
        <end position="1138"/>
    </location>
</feature>
<sequence length="1478" mass="150853">MAWWRGLKRWSVVSIALVLTPLFASAATVTFQEGVDGYTGTQDTFVDSFNPDTDHSADSIVDVDNQTPLAHGLIRFDNLFGSGAGQIPLGSTITFASLTVNVTDNSGGPANITMHRMLIPWTNSDTWNSMGNGVQADDIEAASAIDSTLPNPDIATIVTFDDPALVTTLQAWSDGTPNDGWVILIDHQNNWSFSSSEDATPSLRPLLAVTYDPGPMVTNTNDSGPGSLRQAIIDANATGGADTIVFNIPLSDPNRYYYKDDGIANSLSQKLPTTLDDASIPDFDPDYPGTPHSWFRISPLSAMPPLTDTVIIDGYTQPGAQANSVAAPGLSDAILKIEINGDAAGGAGLFATQAGADANAFHGLVINGDFTSPLRLASDDNVVAGNYIGTDVTGTQLPLSAIQVEQYGVIIESNGQSNLIGGTAPADRNIISATTFDGVKITGAGSTGNLIAGNFIGTDITGNIALGSDVGIRLFDGANANTIGGIGSAGNVIAGASTVDIILTDSPGNTIQGNRIGTNASGAGMVSPAAKQGIHIIRSDDTIIGGLLAGEGNVIAYHTEVGVRLDADAGSGIAIVGNSIFDNDDLGAGTGLGIDLGNDGVTANDLDDLDTGANDLQNFPILTSANTDGISTFYVAGVIHSTASRTFRIEFFANTTADPSGHGEGETYLGFTNVTTDASGHGAFSAVLLTTVSFSALITATATDQATNDTSEFSAYVTVQDMEHIVVDTTADVVDAPDASSITALLSDRGADHRISLREAILAANGTPNNILPDQIYFHIPEIDPGHVYYRDDSVPGSLSLVAPTLLDDAAITDFDPDYPGPGHSWFTIQLASTLPHITEALVIDGYTQPGALVNTLSTGNDAVLLIEIDGSGVADGFHINTTNVILNGLVINQFSGDSIVLQGGGSHMVAGNFIGTDATGTLAKGNAFGISVESPNNTIGGTVPSARNVISGNTDTGIIIWTAGATGNQVQGNFIGTDVSGATDLGNANDGISIETGGNGIGGTVTGAVNVISGNDDDGISIAGNDATNNLIYGNVIGTDLTGTLDLGNANNGINIFNNASNNAIGGTAPGQANTIAFMGQDGISITGTSSSGNSIRGNAIYSNGSGAAELGIDLGGDGGDTNDVGDSDTGPNQRQNYPVITSAVTNETDTLTISGTLNSLSATNFDIDFYFTLTEGGEGETYLGSTSVVTDVLGDATFNSIIFSPVTVPTAAYITATATVTSGPESGNTSEFSEDFQTGSVNQPPALSGIEGLAFPYTENDGPVPITSTLSINDADDTELTSATIQIISGYASGQDELGFINTGNITGSWNAGSGTLTLNGTDTLANYEIALHSVTYTNHSEAPATPDRTISFTVDDGDDPSNAITRDISFTAENDPPIATIAQPGYSVLEDTPLDLHGTGLAVSDPDAGTNANAISATLSVALQTLSVNSGTTGVSVSDSGTTSPSMASSASSTICSAATAGPPSPITRVKIPMC</sequence>
<dbReference type="PATRIC" id="fig|1429438.4.peg.1134"/>
<evidence type="ECO:0000313" key="4">
    <source>
        <dbReference type="Proteomes" id="UP000019141"/>
    </source>
</evidence>
<feature type="chain" id="PRO_5004844672" description="Right handed beta helix domain-containing protein" evidence="2">
    <location>
        <begin position="27"/>
        <end position="1478"/>
    </location>
</feature>
<evidence type="ECO:0000313" key="3">
    <source>
        <dbReference type="EMBL" id="ETX02073.1"/>
    </source>
</evidence>
<dbReference type="EMBL" id="AZHW01000178">
    <property type="protein sequence ID" value="ETX02073.1"/>
    <property type="molecule type" value="Genomic_DNA"/>
</dbReference>
<evidence type="ECO:0000256" key="1">
    <source>
        <dbReference type="SAM" id="MobiDB-lite"/>
    </source>
</evidence>
<organism evidence="3 4">
    <name type="scientific">Entotheonella factor</name>
    <dbReference type="NCBI Taxonomy" id="1429438"/>
    <lineage>
        <taxon>Bacteria</taxon>
        <taxon>Pseudomonadati</taxon>
        <taxon>Nitrospinota/Tectimicrobiota group</taxon>
        <taxon>Candidatus Tectimicrobiota</taxon>
        <taxon>Candidatus Entotheonellia</taxon>
        <taxon>Candidatus Entotheonellales</taxon>
        <taxon>Candidatus Entotheonellaceae</taxon>
        <taxon>Candidatus Entotheonella</taxon>
    </lineage>
</organism>